<dbReference type="EMBL" id="UINC01011329">
    <property type="protein sequence ID" value="SVA50057.1"/>
    <property type="molecule type" value="Genomic_DNA"/>
</dbReference>
<reference evidence="1" key="1">
    <citation type="submission" date="2018-05" db="EMBL/GenBank/DDBJ databases">
        <authorList>
            <person name="Lanie J.A."/>
            <person name="Ng W.-L."/>
            <person name="Kazmierczak K.M."/>
            <person name="Andrzejewski T.M."/>
            <person name="Davidsen T.M."/>
            <person name="Wayne K.J."/>
            <person name="Tettelin H."/>
            <person name="Glass J.I."/>
            <person name="Rusch D."/>
            <person name="Podicherti R."/>
            <person name="Tsui H.-C.T."/>
            <person name="Winkler M.E."/>
        </authorList>
    </citation>
    <scope>NUCLEOTIDE SEQUENCE</scope>
</reference>
<gene>
    <name evidence="1" type="ORF">METZ01_LOCUS102911</name>
</gene>
<dbReference type="AlphaFoldDB" id="A0A381WDM0"/>
<evidence type="ECO:0000313" key="1">
    <source>
        <dbReference type="EMBL" id="SVA50057.1"/>
    </source>
</evidence>
<proteinExistence type="predicted"/>
<protein>
    <submittedName>
        <fullName evidence="1">Uncharacterized protein</fullName>
    </submittedName>
</protein>
<sequence length="102" mass="12268">MNYSFSKEIKSLSNFSQYNYNWKKECFRLVCKDDELSRFKNSRLRYFIKKLPLLIIIGNALKIKRILKGKNYRPVLFGALVYYVKNIFFSYNRDNSSRSVKS</sequence>
<name>A0A381WDM0_9ZZZZ</name>
<organism evidence="1">
    <name type="scientific">marine metagenome</name>
    <dbReference type="NCBI Taxonomy" id="408172"/>
    <lineage>
        <taxon>unclassified sequences</taxon>
        <taxon>metagenomes</taxon>
        <taxon>ecological metagenomes</taxon>
    </lineage>
</organism>
<accession>A0A381WDM0</accession>